<evidence type="ECO:0000256" key="6">
    <source>
        <dbReference type="ARBA" id="ARBA00038076"/>
    </source>
</evidence>
<dbReference type="STRING" id="590998.Celf_0105"/>
<keyword evidence="2" id="KW-1003">Cell membrane</keyword>
<feature type="transmembrane region" description="Helical" evidence="7">
    <location>
        <begin position="313"/>
        <end position="340"/>
    </location>
</feature>
<feature type="transmembrane region" description="Helical" evidence="7">
    <location>
        <begin position="273"/>
        <end position="293"/>
    </location>
</feature>
<dbReference type="InterPro" id="IPR050250">
    <property type="entry name" value="Macrolide_Exporter_MacB"/>
</dbReference>
<dbReference type="RefSeq" id="WP_013769285.1">
    <property type="nucleotide sequence ID" value="NC_015514.1"/>
</dbReference>
<comment type="subcellular location">
    <subcellularLocation>
        <location evidence="1">Cell membrane</location>
        <topology evidence="1">Multi-pass membrane protein</topology>
    </subcellularLocation>
</comment>
<dbReference type="InterPro" id="IPR003838">
    <property type="entry name" value="ABC3_permease_C"/>
</dbReference>
<comment type="similarity">
    <text evidence="6">Belongs to the ABC-4 integral membrane protein family.</text>
</comment>
<dbReference type="AlphaFoldDB" id="F4H4Q4"/>
<dbReference type="HOGENOM" id="CLU_760338_0_0_11"/>
<dbReference type="GO" id="GO:0005886">
    <property type="term" value="C:plasma membrane"/>
    <property type="evidence" value="ECO:0007669"/>
    <property type="project" value="UniProtKB-SubCell"/>
</dbReference>
<keyword evidence="5 7" id="KW-0472">Membrane</keyword>
<organism evidence="9 10">
    <name type="scientific">Cellulomonas fimi (strain ATCC 484 / DSM 20113 / JCM 1341 / CCUG 24087 / LMG 16345 / NBRC 15513 / NCIMB 8980 / NCTC 7547 / NRS-133)</name>
    <dbReference type="NCBI Taxonomy" id="590998"/>
    <lineage>
        <taxon>Bacteria</taxon>
        <taxon>Bacillati</taxon>
        <taxon>Actinomycetota</taxon>
        <taxon>Actinomycetes</taxon>
        <taxon>Micrococcales</taxon>
        <taxon>Cellulomonadaceae</taxon>
        <taxon>Cellulomonas</taxon>
    </lineage>
</organism>
<evidence type="ECO:0000256" key="1">
    <source>
        <dbReference type="ARBA" id="ARBA00004651"/>
    </source>
</evidence>
<feature type="transmembrane region" description="Helical" evidence="7">
    <location>
        <begin position="352"/>
        <end position="377"/>
    </location>
</feature>
<keyword evidence="10" id="KW-1185">Reference proteome</keyword>
<keyword evidence="4 7" id="KW-1133">Transmembrane helix</keyword>
<dbReference type="GO" id="GO:0022857">
    <property type="term" value="F:transmembrane transporter activity"/>
    <property type="evidence" value="ECO:0007669"/>
    <property type="project" value="TreeGrafter"/>
</dbReference>
<reference evidence="9 10" key="1">
    <citation type="submission" date="2011-04" db="EMBL/GenBank/DDBJ databases">
        <title>Complete sequence of Cellulomonas fimi ATCC 484.</title>
        <authorList>
            <consortium name="US DOE Joint Genome Institute"/>
            <person name="Lucas S."/>
            <person name="Han J."/>
            <person name="Lapidus A."/>
            <person name="Cheng J.-F."/>
            <person name="Goodwin L."/>
            <person name="Pitluck S."/>
            <person name="Peters L."/>
            <person name="Chertkov O."/>
            <person name="Detter J.C."/>
            <person name="Han C."/>
            <person name="Tapia R."/>
            <person name="Land M."/>
            <person name="Hauser L."/>
            <person name="Kyrpides N."/>
            <person name="Ivanova N."/>
            <person name="Ovchinnikova G."/>
            <person name="Pagani I."/>
            <person name="Mead D."/>
            <person name="Brumm P."/>
            <person name="Woyke T."/>
        </authorList>
    </citation>
    <scope>NUCLEOTIDE SEQUENCE [LARGE SCALE GENOMIC DNA]</scope>
    <source>
        <strain evidence="10">ATCC 484 / DSM 20113 / JCM 1341 / NBRC 15513 / NCIMB 8980 / NCTC 7547</strain>
    </source>
</reference>
<accession>F4H4Q4</accession>
<name>F4H4Q4_CELFA</name>
<dbReference type="Proteomes" id="UP000008460">
    <property type="component" value="Chromosome"/>
</dbReference>
<evidence type="ECO:0000256" key="4">
    <source>
        <dbReference type="ARBA" id="ARBA00022989"/>
    </source>
</evidence>
<dbReference type="PANTHER" id="PTHR30572">
    <property type="entry name" value="MEMBRANE COMPONENT OF TRANSPORTER-RELATED"/>
    <property type="match status" value="1"/>
</dbReference>
<evidence type="ECO:0000259" key="8">
    <source>
        <dbReference type="Pfam" id="PF02687"/>
    </source>
</evidence>
<protein>
    <recommendedName>
        <fullName evidence="8">ABC3 transporter permease C-terminal domain-containing protein</fullName>
    </recommendedName>
</protein>
<evidence type="ECO:0000313" key="10">
    <source>
        <dbReference type="Proteomes" id="UP000008460"/>
    </source>
</evidence>
<gene>
    <name evidence="9" type="ordered locus">Celf_0105</name>
</gene>
<evidence type="ECO:0000256" key="5">
    <source>
        <dbReference type="ARBA" id="ARBA00023136"/>
    </source>
</evidence>
<dbReference type="PANTHER" id="PTHR30572:SF4">
    <property type="entry name" value="ABC TRANSPORTER PERMEASE YTRF"/>
    <property type="match status" value="1"/>
</dbReference>
<evidence type="ECO:0000256" key="3">
    <source>
        <dbReference type="ARBA" id="ARBA00022692"/>
    </source>
</evidence>
<keyword evidence="3 7" id="KW-0812">Transmembrane</keyword>
<sequence length="387" mass="38967">MTADVRDVRAVRLARPPGRPRAGQVVADAARSVRAQPLTTATTALVVALVCVVVLLTTGRAAASERAVVASIDAVGTRLVTVSDGQGQAGLDASSVAEIARLDGVEWVFGLGPASDGTNAALPGRTGVAALRPLVGDLPDDVRLADGRAPAAPGEAVVGRGAAAALHLGDVAGGVTDGRATVGVVGRFEAVGSLASLDDLVLYRPAPDATDARTLRQVHVLVSDASLVPEVTEHVRAVLRVRDPSRVEVESSEGALRLREAVAGTLGATSRQLMLGVLGGGLVLVTVTVLGAVQGRRRDLGRRRALGASRSAIVALVLLQTLGAGCLGALLGTVAGLAAASAWTGATPPWTFAAGVGTTAVLMGLVGAVPPALLAAFRDPVRILRVP</sequence>
<dbReference type="EMBL" id="CP002666">
    <property type="protein sequence ID" value="AEE44255.1"/>
    <property type="molecule type" value="Genomic_DNA"/>
</dbReference>
<dbReference type="eggNOG" id="COG0577">
    <property type="taxonomic scope" value="Bacteria"/>
</dbReference>
<evidence type="ECO:0000313" key="9">
    <source>
        <dbReference type="EMBL" id="AEE44255.1"/>
    </source>
</evidence>
<evidence type="ECO:0000256" key="2">
    <source>
        <dbReference type="ARBA" id="ARBA00022475"/>
    </source>
</evidence>
<dbReference type="Pfam" id="PF02687">
    <property type="entry name" value="FtsX"/>
    <property type="match status" value="1"/>
</dbReference>
<evidence type="ECO:0000256" key="7">
    <source>
        <dbReference type="SAM" id="Phobius"/>
    </source>
</evidence>
<feature type="domain" description="ABC3 transporter permease C-terminal" evidence="8">
    <location>
        <begin position="274"/>
        <end position="369"/>
    </location>
</feature>
<dbReference type="KEGG" id="cfi:Celf_0105"/>
<proteinExistence type="inferred from homology"/>